<dbReference type="KEGG" id="caci:CLOAM0212"/>
<gene>
    <name evidence="1" type="ordered locus">CLOAM0212</name>
</gene>
<evidence type="ECO:0000313" key="1">
    <source>
        <dbReference type="EMBL" id="CAO80121.1"/>
    </source>
</evidence>
<protein>
    <submittedName>
        <fullName evidence="1">Uncharacterized protein</fullName>
    </submittedName>
</protein>
<dbReference type="HOGENOM" id="CLU_1902985_0_0_0"/>
<dbReference type="EMBL" id="CU466930">
    <property type="protein sequence ID" value="CAO80121.1"/>
    <property type="molecule type" value="Genomic_DNA"/>
</dbReference>
<dbReference type="RefSeq" id="WP_015423982.1">
    <property type="nucleotide sequence ID" value="NC_020449.1"/>
</dbReference>
<evidence type="ECO:0000313" key="2">
    <source>
        <dbReference type="Proteomes" id="UP000002019"/>
    </source>
</evidence>
<organism evidence="1 2">
    <name type="scientific">Cloacimonas acidaminovorans (strain Evry)</name>
    <dbReference type="NCBI Taxonomy" id="459349"/>
    <lineage>
        <taxon>Bacteria</taxon>
        <taxon>Pseudomonadati</taxon>
        <taxon>Candidatus Cloacimonadota</taxon>
        <taxon>Candidatus Cloacimonadia</taxon>
        <taxon>Candidatus Cloacimonadales</taxon>
        <taxon>Candidatus Cloacimonadaceae</taxon>
        <taxon>Candidatus Cloacimonas</taxon>
    </lineage>
</organism>
<dbReference type="AlphaFoldDB" id="B0VF69"/>
<sequence length="133" mass="15045">MTAHDKFIADRNRIVDALKFSDIPTIQFNKDAIPKQLPCAIVILDSETGKNGTSRQYVSTDLAWTVFLIVNAQNVDDPDNDLYLLKEKFRSFYQKLMNRDLPSVEYYTSRIDGTRLVRIAKIDLLKSGTGAGS</sequence>
<reference evidence="1 2" key="1">
    <citation type="journal article" date="2008" name="J. Bacteriol.">
        <title>'Candidatus Cloacamonas acidaminovorans': genome sequence reconstruction provides a first glimpse of a new bacterial division.</title>
        <authorList>
            <person name="Pelletier E."/>
            <person name="Kreimeyer A."/>
            <person name="Bocs S."/>
            <person name="Rouy Z."/>
            <person name="Gyapay G."/>
            <person name="Chouari R."/>
            <person name="Riviere D."/>
            <person name="Ganesan A."/>
            <person name="Daegelen P."/>
            <person name="Sghir A."/>
            <person name="Cohen G.N."/>
            <person name="Medigue C."/>
            <person name="Weissenbach J."/>
            <person name="Le Paslier D."/>
        </authorList>
    </citation>
    <scope>NUCLEOTIDE SEQUENCE [LARGE SCALE GENOMIC DNA]</scope>
    <source>
        <strain evidence="2">Evry</strain>
    </source>
</reference>
<proteinExistence type="predicted"/>
<dbReference type="Proteomes" id="UP000002019">
    <property type="component" value="Chromosome"/>
</dbReference>
<accession>B0VF69</accession>
<name>B0VF69_CLOAI</name>
<dbReference type="STRING" id="459349.CLOAM0212"/>
<keyword evidence="2" id="KW-1185">Reference proteome</keyword>